<gene>
    <name evidence="4" type="ORF">Q2T77_10060</name>
</gene>
<keyword evidence="2" id="KW-0804">Transcription</keyword>
<reference evidence="4" key="1">
    <citation type="submission" date="2023-06" db="EMBL/GenBank/DDBJ databases">
        <authorList>
            <person name="Jiang Y."/>
            <person name="Liu Q."/>
        </authorList>
    </citation>
    <scope>NUCLEOTIDE SEQUENCE</scope>
    <source>
        <strain evidence="4">CGMCC 1.12090</strain>
    </source>
</reference>
<dbReference type="Pfam" id="PF13305">
    <property type="entry name" value="TetR_C_33"/>
    <property type="match status" value="1"/>
</dbReference>
<dbReference type="Gene3D" id="1.10.357.10">
    <property type="entry name" value="Tetracycline Repressor, domain 2"/>
    <property type="match status" value="1"/>
</dbReference>
<dbReference type="Proteomes" id="UP001169027">
    <property type="component" value="Unassembled WGS sequence"/>
</dbReference>
<dbReference type="InterPro" id="IPR025996">
    <property type="entry name" value="MT1864/Rv1816-like_C"/>
</dbReference>
<organism evidence="4 5">
    <name type="scientific">Variovorax ginsengisoli</name>
    <dbReference type="NCBI Taxonomy" id="363844"/>
    <lineage>
        <taxon>Bacteria</taxon>
        <taxon>Pseudomonadati</taxon>
        <taxon>Pseudomonadota</taxon>
        <taxon>Betaproteobacteria</taxon>
        <taxon>Burkholderiales</taxon>
        <taxon>Comamonadaceae</taxon>
        <taxon>Variovorax</taxon>
    </lineage>
</organism>
<comment type="caution">
    <text evidence="4">The sequence shown here is derived from an EMBL/GenBank/DDBJ whole genome shotgun (WGS) entry which is preliminary data.</text>
</comment>
<evidence type="ECO:0000313" key="4">
    <source>
        <dbReference type="EMBL" id="MDO1532631.1"/>
    </source>
</evidence>
<feature type="domain" description="HTH-type transcriptional regulator MT1864/Rv1816-like C-terminal" evidence="3">
    <location>
        <begin position="60"/>
        <end position="150"/>
    </location>
</feature>
<dbReference type="InterPro" id="IPR036271">
    <property type="entry name" value="Tet_transcr_reg_TetR-rel_C_sf"/>
</dbReference>
<protein>
    <submittedName>
        <fullName evidence="4">TetR-like C-terminal domain-containing protein</fullName>
    </submittedName>
</protein>
<name>A0ABT8S131_9BURK</name>
<sequence>MHSGPAATWRASNTARSLESRPYHHGGLPLTLLAAAETVLVRDAMLAAMDGVADRRERRHAIAHAYVHFAHDNPALFGLMFRNEIIDMRRPSLSQAAKAAMQVMAPTIGEAPSAGADALSASDAMRVTAAWAYVHGLATLLIDQRLHGVLKASAGFRDPLALVDAALENVALAAEPPSR</sequence>
<dbReference type="EMBL" id="JAUKVY010000006">
    <property type="protein sequence ID" value="MDO1532631.1"/>
    <property type="molecule type" value="Genomic_DNA"/>
</dbReference>
<evidence type="ECO:0000259" key="3">
    <source>
        <dbReference type="Pfam" id="PF13305"/>
    </source>
</evidence>
<keyword evidence="5" id="KW-1185">Reference proteome</keyword>
<evidence type="ECO:0000256" key="1">
    <source>
        <dbReference type="ARBA" id="ARBA00023015"/>
    </source>
</evidence>
<dbReference type="SUPFAM" id="SSF48498">
    <property type="entry name" value="Tetracyclin repressor-like, C-terminal domain"/>
    <property type="match status" value="1"/>
</dbReference>
<evidence type="ECO:0000256" key="2">
    <source>
        <dbReference type="ARBA" id="ARBA00023163"/>
    </source>
</evidence>
<proteinExistence type="predicted"/>
<keyword evidence="1" id="KW-0805">Transcription regulation</keyword>
<accession>A0ABT8S131</accession>
<evidence type="ECO:0000313" key="5">
    <source>
        <dbReference type="Proteomes" id="UP001169027"/>
    </source>
</evidence>